<evidence type="ECO:0000256" key="1">
    <source>
        <dbReference type="ARBA" id="ARBA00022490"/>
    </source>
</evidence>
<dbReference type="InterPro" id="IPR004791">
    <property type="entry name" value="UvrC"/>
</dbReference>
<gene>
    <name evidence="12" type="primary">uvrC_1</name>
    <name evidence="7" type="synonym">uvrC</name>
    <name evidence="12" type="ORF">PAESOLCIP111_01946</name>
</gene>
<keyword evidence="4 7" id="KW-0267">Excision nuclease</keyword>
<comment type="function">
    <text evidence="7">The UvrABC repair system catalyzes the recognition and processing of DNA lesions. UvrC both incises the 5' and 3' sides of the lesion. The N-terminal half is responsible for the 3' incision and the C-terminal half is responsible for the 5' incision.</text>
</comment>
<dbReference type="RefSeq" id="WP_218091732.1">
    <property type="nucleotide sequence ID" value="NZ_CAJVAS010000006.1"/>
</dbReference>
<dbReference type="Pfam" id="PF22920">
    <property type="entry name" value="UvrC_RNaseH"/>
    <property type="match status" value="1"/>
</dbReference>
<keyword evidence="1 7" id="KW-0963">Cytoplasm</keyword>
<dbReference type="HAMAP" id="MF_00203">
    <property type="entry name" value="UvrC"/>
    <property type="match status" value="1"/>
</dbReference>
<dbReference type="InterPro" id="IPR001162">
    <property type="entry name" value="UvrC_RNase_H_dom"/>
</dbReference>
<dbReference type="PANTHER" id="PTHR30562:SF1">
    <property type="entry name" value="UVRABC SYSTEM PROTEIN C"/>
    <property type="match status" value="1"/>
</dbReference>
<evidence type="ECO:0000313" key="13">
    <source>
        <dbReference type="Proteomes" id="UP000693672"/>
    </source>
</evidence>
<dbReference type="GO" id="GO:0009432">
    <property type="term" value="P:SOS response"/>
    <property type="evidence" value="ECO:0007669"/>
    <property type="project" value="UniProtKB-UniRule"/>
</dbReference>
<feature type="domain" description="UvrC family homology region profile" evidence="11">
    <location>
        <begin position="259"/>
        <end position="556"/>
    </location>
</feature>
<name>A0A916JYY1_9BACL</name>
<dbReference type="PROSITE" id="PS50165">
    <property type="entry name" value="UVRC"/>
    <property type="match status" value="1"/>
</dbReference>
<dbReference type="FunFam" id="3.40.1440.10:FF:000001">
    <property type="entry name" value="UvrABC system protein C"/>
    <property type="match status" value="1"/>
</dbReference>
<comment type="subunit">
    <text evidence="7">Interacts with UvrB in an incision complex.</text>
</comment>
<evidence type="ECO:0000256" key="4">
    <source>
        <dbReference type="ARBA" id="ARBA00022881"/>
    </source>
</evidence>
<comment type="caution">
    <text evidence="12">The sequence shown here is derived from an EMBL/GenBank/DDBJ whole genome shotgun (WGS) entry which is preliminary data.</text>
</comment>
<proteinExistence type="inferred from homology"/>
<dbReference type="Pfam" id="PF14520">
    <property type="entry name" value="HHH_5"/>
    <property type="match status" value="1"/>
</dbReference>
<evidence type="ECO:0000313" key="12">
    <source>
        <dbReference type="EMBL" id="CAG7616802.1"/>
    </source>
</evidence>
<evidence type="ECO:0000259" key="9">
    <source>
        <dbReference type="PROSITE" id="PS50151"/>
    </source>
</evidence>
<feature type="region of interest" description="Disordered" evidence="8">
    <location>
        <begin position="677"/>
        <end position="707"/>
    </location>
</feature>
<feature type="domain" description="GIY-YIG" evidence="10">
    <location>
        <begin position="26"/>
        <end position="103"/>
    </location>
</feature>
<keyword evidence="13" id="KW-1185">Reference proteome</keyword>
<evidence type="ECO:0000256" key="2">
    <source>
        <dbReference type="ARBA" id="ARBA00022763"/>
    </source>
</evidence>
<dbReference type="Pfam" id="PF02151">
    <property type="entry name" value="UVR"/>
    <property type="match status" value="1"/>
</dbReference>
<dbReference type="GO" id="GO:0005737">
    <property type="term" value="C:cytoplasm"/>
    <property type="evidence" value="ECO:0007669"/>
    <property type="project" value="UniProtKB-SubCell"/>
</dbReference>
<keyword evidence="5 7" id="KW-0234">DNA repair</keyword>
<evidence type="ECO:0000259" key="10">
    <source>
        <dbReference type="PROSITE" id="PS50164"/>
    </source>
</evidence>
<dbReference type="EMBL" id="CAJVAS010000006">
    <property type="protein sequence ID" value="CAG7616802.1"/>
    <property type="molecule type" value="Genomic_DNA"/>
</dbReference>
<feature type="compositionally biased region" description="Polar residues" evidence="8">
    <location>
        <begin position="698"/>
        <end position="707"/>
    </location>
</feature>
<dbReference type="InterPro" id="IPR001943">
    <property type="entry name" value="UVR_dom"/>
</dbReference>
<dbReference type="Pfam" id="PF08459">
    <property type="entry name" value="UvrC_RNaseH_dom"/>
    <property type="match status" value="1"/>
</dbReference>
<dbReference type="AlphaFoldDB" id="A0A916JYY1"/>
<dbReference type="GO" id="GO:0006289">
    <property type="term" value="P:nucleotide-excision repair"/>
    <property type="evidence" value="ECO:0007669"/>
    <property type="project" value="UniProtKB-UniRule"/>
</dbReference>
<sequence>MSVIEGDRERKKRLDAIKTKLSLVPEQPGCYLMKNREGTIIYVGKAKVLRNRLRSYFTGSHTAKTQHLVSEIVDFEYIVTASNVEALILECNLIKKHHPRYNVLLKDDKSFPYIKITNEAHPRLEVTRRVYKDKAKYFGPYPNAFAAQQTKKLLDRLYPLRKCKTLPDRVCLYYHLGQCVAPCEYEVERETYDKMVQEISRFLNGGHDEIKQDLTRKMQEAAEELNFERAKEFRDQIVHIDAVMEKQKINTADIVDRDVFGFAVEKGWMCVQILYMRQGKLIERKATMFPYYGEAYDDFLTFVTQYYSDNPALPKEIFMPAEEAEAAAAPVSGANQAGSLADHAAADESKAESSVNGTAIADGTDAAAVESEAIAAAALAADPAPAASADEEAAKPFEAKTDVKEALESWLKVKVHFPRRGLKKNMVEMACDNANVALEEKFRLIERDEERTVRAVENLGEWLGIGAVHRIEAFDNSNIQGSSPVSAMVVFTDGKPDRKEYRKYKIRTVKGPDDYETMREVVRRRYERVLKEELPMPDLVVIDGGRGQISAAVDVLENELGLYIPVCGLVKDAKHKTAQLMIGDPAEVVPIPRDSQEFYLLQRIQEEVHRFAITFHRETRGKSMTVSMLDSIPGIGEKRRKALLKHFGSLKKIKEAAVEDFKPLGIGEKLAAQILQALTSPNPDQPGDEPDSSDDGADSQTAEGLEM</sequence>
<evidence type="ECO:0000256" key="6">
    <source>
        <dbReference type="ARBA" id="ARBA00023236"/>
    </source>
</evidence>
<evidence type="ECO:0000259" key="11">
    <source>
        <dbReference type="PROSITE" id="PS50165"/>
    </source>
</evidence>
<dbReference type="SMART" id="SM00465">
    <property type="entry name" value="GIYc"/>
    <property type="match status" value="1"/>
</dbReference>
<comment type="similarity">
    <text evidence="7">Belongs to the UvrC family.</text>
</comment>
<reference evidence="12" key="1">
    <citation type="submission" date="2021-06" db="EMBL/GenBank/DDBJ databases">
        <authorList>
            <person name="Criscuolo A."/>
        </authorList>
    </citation>
    <scope>NUCLEOTIDE SEQUENCE</scope>
    <source>
        <strain evidence="12">CIP111600</strain>
    </source>
</reference>
<dbReference type="Proteomes" id="UP000693672">
    <property type="component" value="Unassembled WGS sequence"/>
</dbReference>
<evidence type="ECO:0000256" key="3">
    <source>
        <dbReference type="ARBA" id="ARBA00022769"/>
    </source>
</evidence>
<evidence type="ECO:0000256" key="8">
    <source>
        <dbReference type="SAM" id="MobiDB-lite"/>
    </source>
</evidence>
<dbReference type="InterPro" id="IPR047296">
    <property type="entry name" value="GIY-YIG_UvrC_Cho"/>
</dbReference>
<evidence type="ECO:0000256" key="5">
    <source>
        <dbReference type="ARBA" id="ARBA00023204"/>
    </source>
</evidence>
<comment type="subcellular location">
    <subcellularLocation>
        <location evidence="7">Cytoplasm</location>
    </subcellularLocation>
</comment>
<dbReference type="GO" id="GO:0003677">
    <property type="term" value="F:DNA binding"/>
    <property type="evidence" value="ECO:0007669"/>
    <property type="project" value="UniProtKB-UniRule"/>
</dbReference>
<evidence type="ECO:0000256" key="7">
    <source>
        <dbReference type="HAMAP-Rule" id="MF_00203"/>
    </source>
</evidence>
<feature type="domain" description="UVR" evidence="9">
    <location>
        <begin position="208"/>
        <end position="243"/>
    </location>
</feature>
<protein>
    <recommendedName>
        <fullName evidence="7">UvrABC system protein C</fullName>
        <shortName evidence="7">Protein UvrC</shortName>
    </recommendedName>
    <alternativeName>
        <fullName evidence="7">Excinuclease ABC subunit C</fullName>
    </alternativeName>
</protein>
<dbReference type="NCBIfam" id="TIGR00194">
    <property type="entry name" value="uvrC"/>
    <property type="match status" value="1"/>
</dbReference>
<keyword evidence="2 7" id="KW-0227">DNA damage</keyword>
<dbReference type="Pfam" id="PF01541">
    <property type="entry name" value="GIY-YIG"/>
    <property type="match status" value="1"/>
</dbReference>
<dbReference type="GO" id="GO:0009380">
    <property type="term" value="C:excinuclease repair complex"/>
    <property type="evidence" value="ECO:0007669"/>
    <property type="project" value="InterPro"/>
</dbReference>
<dbReference type="InterPro" id="IPR000305">
    <property type="entry name" value="GIY-YIG_endonuc"/>
</dbReference>
<dbReference type="FunFam" id="3.30.420.340:FF:000002">
    <property type="entry name" value="UvrABC system protein C"/>
    <property type="match status" value="1"/>
</dbReference>
<feature type="compositionally biased region" description="Acidic residues" evidence="8">
    <location>
        <begin position="686"/>
        <end position="697"/>
    </location>
</feature>
<dbReference type="InterPro" id="IPR050066">
    <property type="entry name" value="UvrABC_protein_C"/>
</dbReference>
<accession>A0A916JYY1</accession>
<dbReference type="GO" id="GO:0009381">
    <property type="term" value="F:excinuclease ABC activity"/>
    <property type="evidence" value="ECO:0007669"/>
    <property type="project" value="UniProtKB-UniRule"/>
</dbReference>
<organism evidence="12 13">
    <name type="scientific">Paenibacillus solanacearum</name>
    <dbReference type="NCBI Taxonomy" id="2048548"/>
    <lineage>
        <taxon>Bacteria</taxon>
        <taxon>Bacillati</taxon>
        <taxon>Bacillota</taxon>
        <taxon>Bacilli</taxon>
        <taxon>Bacillales</taxon>
        <taxon>Paenibacillaceae</taxon>
        <taxon>Paenibacillus</taxon>
    </lineage>
</organism>
<dbReference type="PROSITE" id="PS50151">
    <property type="entry name" value="UVR"/>
    <property type="match status" value="1"/>
</dbReference>
<dbReference type="PROSITE" id="PS50164">
    <property type="entry name" value="GIY_YIG"/>
    <property type="match status" value="1"/>
</dbReference>
<dbReference type="PANTHER" id="PTHR30562">
    <property type="entry name" value="UVRC/OXIDOREDUCTASE"/>
    <property type="match status" value="1"/>
</dbReference>
<keyword evidence="3 7" id="KW-0228">DNA excision</keyword>
<keyword evidence="6 7" id="KW-0742">SOS response</keyword>
<dbReference type="CDD" id="cd10434">
    <property type="entry name" value="GIY-YIG_UvrC_Cho"/>
    <property type="match status" value="1"/>
</dbReference>